<dbReference type="RefSeq" id="WP_345381152.1">
    <property type="nucleotide sequence ID" value="NZ_BAABIC010000009.1"/>
</dbReference>
<dbReference type="InterPro" id="IPR000792">
    <property type="entry name" value="Tscrpt_reg_LuxR_C"/>
</dbReference>
<dbReference type="Pfam" id="PF00196">
    <property type="entry name" value="GerE"/>
    <property type="match status" value="1"/>
</dbReference>
<evidence type="ECO:0000256" key="2">
    <source>
        <dbReference type="ARBA" id="ARBA00023125"/>
    </source>
</evidence>
<keyword evidence="3" id="KW-0804">Transcription</keyword>
<keyword evidence="2" id="KW-0238">DNA-binding</keyword>
<accession>A0ABP8WNJ7</accession>
<evidence type="ECO:0000313" key="5">
    <source>
        <dbReference type="EMBL" id="GAA4691439.1"/>
    </source>
</evidence>
<protein>
    <recommendedName>
        <fullName evidence="4">HTH luxR-type domain-containing protein</fullName>
    </recommendedName>
</protein>
<dbReference type="CDD" id="cd06170">
    <property type="entry name" value="LuxR_C_like"/>
    <property type="match status" value="1"/>
</dbReference>
<reference evidence="6" key="1">
    <citation type="journal article" date="2019" name="Int. J. Syst. Evol. Microbiol.">
        <title>The Global Catalogue of Microorganisms (GCM) 10K type strain sequencing project: providing services to taxonomists for standard genome sequencing and annotation.</title>
        <authorList>
            <consortium name="The Broad Institute Genomics Platform"/>
            <consortium name="The Broad Institute Genome Sequencing Center for Infectious Disease"/>
            <person name="Wu L."/>
            <person name="Ma J."/>
        </authorList>
    </citation>
    <scope>NUCLEOTIDE SEQUENCE [LARGE SCALE GENOMIC DNA]</scope>
    <source>
        <strain evidence="6">JCM 18055</strain>
    </source>
</reference>
<comment type="caution">
    <text evidence="5">The sequence shown here is derived from an EMBL/GenBank/DDBJ whole genome shotgun (WGS) entry which is preliminary data.</text>
</comment>
<dbReference type="Gene3D" id="1.10.10.10">
    <property type="entry name" value="Winged helix-like DNA-binding domain superfamily/Winged helix DNA-binding domain"/>
    <property type="match status" value="1"/>
</dbReference>
<dbReference type="SUPFAM" id="SSF52540">
    <property type="entry name" value="P-loop containing nucleoside triphosphate hydrolases"/>
    <property type="match status" value="1"/>
</dbReference>
<dbReference type="InterPro" id="IPR039420">
    <property type="entry name" value="WalR-like"/>
</dbReference>
<dbReference type="InterPro" id="IPR016032">
    <property type="entry name" value="Sig_transdc_resp-reg_C-effctor"/>
</dbReference>
<proteinExistence type="predicted"/>
<evidence type="ECO:0000313" key="6">
    <source>
        <dbReference type="Proteomes" id="UP001500325"/>
    </source>
</evidence>
<keyword evidence="6" id="KW-1185">Reference proteome</keyword>
<dbReference type="PANTHER" id="PTHR43214">
    <property type="entry name" value="TWO-COMPONENT RESPONSE REGULATOR"/>
    <property type="match status" value="1"/>
</dbReference>
<dbReference type="EMBL" id="BAABIC010000009">
    <property type="protein sequence ID" value="GAA4691439.1"/>
    <property type="molecule type" value="Genomic_DNA"/>
</dbReference>
<dbReference type="PANTHER" id="PTHR43214:SF41">
    <property type="entry name" value="NITRATE_NITRITE RESPONSE REGULATOR PROTEIN NARP"/>
    <property type="match status" value="1"/>
</dbReference>
<keyword evidence="1" id="KW-0805">Transcription regulation</keyword>
<dbReference type="SUPFAM" id="SSF46894">
    <property type="entry name" value="C-terminal effector domain of the bipartite response regulators"/>
    <property type="match status" value="1"/>
</dbReference>
<dbReference type="Pfam" id="PF13401">
    <property type="entry name" value="AAA_22"/>
    <property type="match status" value="1"/>
</dbReference>
<organism evidence="5 6">
    <name type="scientific">Pseudonocardia yuanmonensis</name>
    <dbReference type="NCBI Taxonomy" id="1095914"/>
    <lineage>
        <taxon>Bacteria</taxon>
        <taxon>Bacillati</taxon>
        <taxon>Actinomycetota</taxon>
        <taxon>Actinomycetes</taxon>
        <taxon>Pseudonocardiales</taxon>
        <taxon>Pseudonocardiaceae</taxon>
        <taxon>Pseudonocardia</taxon>
    </lineage>
</organism>
<dbReference type="InterPro" id="IPR049945">
    <property type="entry name" value="AAA_22"/>
</dbReference>
<evidence type="ECO:0000256" key="3">
    <source>
        <dbReference type="ARBA" id="ARBA00023163"/>
    </source>
</evidence>
<dbReference type="PROSITE" id="PS50043">
    <property type="entry name" value="HTH_LUXR_2"/>
    <property type="match status" value="1"/>
</dbReference>
<sequence>MGGAHHRLLDRLRRSDKGLVVVSGPAGAGKTRLVETWLLDEPDARVVYLTRHHDAAGPLLRTLLDALGVPAVRSDPDDVPTWIGAIRTVVARSTRFLVIDGAEAVTDPQAELLLQDLLDHRPEGLRLVVTTRHRSPSWLVRGRACDTAESIGAADLRLTADEVHALAGRALPELDGWALGVRLTASAGAAGVETIRDFLRTEVTDRVTTEVRHLLHAVAVPGAACAELAAYLSGIPAAGRLLSRFAGTTQFATVTTTASGAPLFALHPVLLRRLREELTTEHWASWVALRTRHAEWLADRGALDRAVLEFVRLGRVDLARDTLLARWQGLVLGGDPDVVLRALGHLPLGETARDPRLCVLTAMTHLAVGDHRIWQRWMEVAARHPGAAEHCDVEPGLSLSAALAAARRFAESITTGTVPARPDGAVPPGLWGAISEVADGLAKVWSGEWGSARRRLHGAEVAARVSGDQLALAHTLAGLALSAAMDSDGNPTTTFRYAAEAIGLADRLAPSCRWVVANAHLALATVHRSAGANEAARAAVREVLRALDSVDTLVEYRTRTRARELIAEWDRTSPCNFRELTARERRVLRALCGPLTLREIADELYVSHNTVKSQVRSIFRKLGVHDRAAAVTAARSGVSEQRS</sequence>
<dbReference type="InterPro" id="IPR036388">
    <property type="entry name" value="WH-like_DNA-bd_sf"/>
</dbReference>
<name>A0ABP8WNJ7_9PSEU</name>
<feature type="domain" description="HTH luxR-type" evidence="4">
    <location>
        <begin position="573"/>
        <end position="638"/>
    </location>
</feature>
<dbReference type="SMART" id="SM00421">
    <property type="entry name" value="HTH_LUXR"/>
    <property type="match status" value="1"/>
</dbReference>
<dbReference type="Proteomes" id="UP001500325">
    <property type="component" value="Unassembled WGS sequence"/>
</dbReference>
<dbReference type="Pfam" id="PF25873">
    <property type="entry name" value="WHD_MalT"/>
    <property type="match status" value="1"/>
</dbReference>
<evidence type="ECO:0000256" key="1">
    <source>
        <dbReference type="ARBA" id="ARBA00023015"/>
    </source>
</evidence>
<evidence type="ECO:0000259" key="4">
    <source>
        <dbReference type="PROSITE" id="PS50043"/>
    </source>
</evidence>
<dbReference type="PRINTS" id="PR00038">
    <property type="entry name" value="HTHLUXR"/>
</dbReference>
<dbReference type="InterPro" id="IPR027417">
    <property type="entry name" value="P-loop_NTPase"/>
</dbReference>
<gene>
    <name evidence="5" type="ORF">GCM10023215_30430</name>
</gene>
<dbReference type="InterPro" id="IPR059106">
    <property type="entry name" value="WHD_MalT"/>
</dbReference>
<dbReference type="Gene3D" id="3.40.50.300">
    <property type="entry name" value="P-loop containing nucleotide triphosphate hydrolases"/>
    <property type="match status" value="1"/>
</dbReference>